<dbReference type="PANTHER" id="PTHR47331">
    <property type="entry name" value="PHD-TYPE DOMAIN-CONTAINING PROTEIN"/>
    <property type="match status" value="1"/>
</dbReference>
<proteinExistence type="predicted"/>
<evidence type="ECO:0000313" key="1">
    <source>
        <dbReference type="EMBL" id="KAJ8364831.1"/>
    </source>
</evidence>
<dbReference type="InterPro" id="IPR008042">
    <property type="entry name" value="Retrotrans_Pao"/>
</dbReference>
<dbReference type="OrthoDB" id="8038274at2759"/>
<reference evidence="1" key="1">
    <citation type="journal article" date="2023" name="Science">
        <title>Genome structures resolve the early diversification of teleost fishes.</title>
        <authorList>
            <person name="Parey E."/>
            <person name="Louis A."/>
            <person name="Montfort J."/>
            <person name="Bouchez O."/>
            <person name="Roques C."/>
            <person name="Iampietro C."/>
            <person name="Lluch J."/>
            <person name="Castinel A."/>
            <person name="Donnadieu C."/>
            <person name="Desvignes T."/>
            <person name="Floi Bucao C."/>
            <person name="Jouanno E."/>
            <person name="Wen M."/>
            <person name="Mejri S."/>
            <person name="Dirks R."/>
            <person name="Jansen H."/>
            <person name="Henkel C."/>
            <person name="Chen W.J."/>
            <person name="Zahm M."/>
            <person name="Cabau C."/>
            <person name="Klopp C."/>
            <person name="Thompson A.W."/>
            <person name="Robinson-Rechavi M."/>
            <person name="Braasch I."/>
            <person name="Lecointre G."/>
            <person name="Bobe J."/>
            <person name="Postlethwait J.H."/>
            <person name="Berthelot C."/>
            <person name="Roest Crollius H."/>
            <person name="Guiguen Y."/>
        </authorList>
    </citation>
    <scope>NUCLEOTIDE SEQUENCE</scope>
    <source>
        <strain evidence="1">WJC10195</strain>
    </source>
</reference>
<name>A0A9Q1FS32_SYNKA</name>
<dbReference type="EMBL" id="JAINUF010000004">
    <property type="protein sequence ID" value="KAJ8364831.1"/>
    <property type="molecule type" value="Genomic_DNA"/>
</dbReference>
<keyword evidence="2" id="KW-1185">Reference proteome</keyword>
<accession>A0A9Q1FS32</accession>
<evidence type="ECO:0000313" key="2">
    <source>
        <dbReference type="Proteomes" id="UP001152622"/>
    </source>
</evidence>
<dbReference type="Pfam" id="PF05380">
    <property type="entry name" value="Peptidase_A17"/>
    <property type="match status" value="1"/>
</dbReference>
<dbReference type="PANTHER" id="PTHR47331:SF1">
    <property type="entry name" value="GAG-LIKE PROTEIN"/>
    <property type="match status" value="1"/>
</dbReference>
<comment type="caution">
    <text evidence="1">The sequence shown here is derived from an EMBL/GenBank/DDBJ whole genome shotgun (WGS) entry which is preliminary data.</text>
</comment>
<protein>
    <submittedName>
        <fullName evidence="1">Uncharacterized protein</fullName>
    </submittedName>
</protein>
<organism evidence="1 2">
    <name type="scientific">Synaphobranchus kaupii</name>
    <name type="common">Kaup's arrowtooth eel</name>
    <dbReference type="NCBI Taxonomy" id="118154"/>
    <lineage>
        <taxon>Eukaryota</taxon>
        <taxon>Metazoa</taxon>
        <taxon>Chordata</taxon>
        <taxon>Craniata</taxon>
        <taxon>Vertebrata</taxon>
        <taxon>Euteleostomi</taxon>
        <taxon>Actinopterygii</taxon>
        <taxon>Neopterygii</taxon>
        <taxon>Teleostei</taxon>
        <taxon>Anguilliformes</taxon>
        <taxon>Synaphobranchidae</taxon>
        <taxon>Synaphobranchus</taxon>
    </lineage>
</organism>
<dbReference type="Proteomes" id="UP001152622">
    <property type="component" value="Chromosome 4"/>
</dbReference>
<gene>
    <name evidence="1" type="ORF">SKAU_G00136620</name>
</gene>
<dbReference type="AlphaFoldDB" id="A0A9Q1FS32"/>
<sequence>MQRLWCEHSNRTRVRTRSGPNKRTEKLKRWSRYASKQTLVRQCLLTSLDVPEDDLHQNVEKLWQLDILPFRREKLITRSRQDQEALNILEARTTIVMVDGVNRYATPLLRHPVAISGDIKAMFHQVRLLPGNCLLSLPMAQAVKLLVDKVCKLLSISGFEICQWASNLTSVFEHLPAAVRAKVLVQQLWVKKRDWDDPDLPADLLEAWCSWEEKACGSVAYLASEVHGTIYTAFIMARSRVAPKRQLSMPRLELCAALTGAQLAKLLLSELTLTLRQMTLWTDSTTVLTWLQSESCSNPADDLTRGKTLQELSKHSRWSQRPNFLKHPPMSYGRRSLSLIRKILQS</sequence>